<keyword evidence="1" id="KW-0677">Repeat</keyword>
<dbReference type="Pfam" id="PF00395">
    <property type="entry name" value="SLH"/>
    <property type="match status" value="2"/>
</dbReference>
<feature type="domain" description="SLH" evidence="3">
    <location>
        <begin position="24"/>
        <end position="87"/>
    </location>
</feature>
<dbReference type="EMBL" id="DXDX01000063">
    <property type="protein sequence ID" value="HIY20946.1"/>
    <property type="molecule type" value="Genomic_DNA"/>
</dbReference>
<evidence type="ECO:0000313" key="4">
    <source>
        <dbReference type="EMBL" id="HIY20946.1"/>
    </source>
</evidence>
<reference evidence="4" key="2">
    <citation type="submission" date="2021-04" db="EMBL/GenBank/DDBJ databases">
        <authorList>
            <person name="Gilroy R."/>
        </authorList>
    </citation>
    <scope>NUCLEOTIDE SEQUENCE</scope>
    <source>
        <strain evidence="4">ChiBcec16_6824</strain>
    </source>
</reference>
<accession>A0A9D1Y7K7</accession>
<comment type="caution">
    <text evidence="4">The sequence shown here is derived from an EMBL/GenBank/DDBJ whole genome shotgun (WGS) entry which is preliminary data.</text>
</comment>
<evidence type="ECO:0000313" key="5">
    <source>
        <dbReference type="Proteomes" id="UP000823868"/>
    </source>
</evidence>
<proteinExistence type="predicted"/>
<reference evidence="4" key="1">
    <citation type="journal article" date="2021" name="PeerJ">
        <title>Extensive microbial diversity within the chicken gut microbiome revealed by metagenomics and culture.</title>
        <authorList>
            <person name="Gilroy R."/>
            <person name="Ravi A."/>
            <person name="Getino M."/>
            <person name="Pursley I."/>
            <person name="Horton D.L."/>
            <person name="Alikhan N.F."/>
            <person name="Baker D."/>
            <person name="Gharbi K."/>
            <person name="Hall N."/>
            <person name="Watson M."/>
            <person name="Adriaenssens E.M."/>
            <person name="Foster-Nyarko E."/>
            <person name="Jarju S."/>
            <person name="Secka A."/>
            <person name="Antonio M."/>
            <person name="Oren A."/>
            <person name="Chaudhuri R.R."/>
            <person name="La Ragione R."/>
            <person name="Hildebrand F."/>
            <person name="Pallen M.J."/>
        </authorList>
    </citation>
    <scope>NUCLEOTIDE SEQUENCE</scope>
    <source>
        <strain evidence="4">ChiBcec16_6824</strain>
    </source>
</reference>
<evidence type="ECO:0000259" key="3">
    <source>
        <dbReference type="PROSITE" id="PS51272"/>
    </source>
</evidence>
<evidence type="ECO:0000256" key="2">
    <source>
        <dbReference type="SAM" id="SignalP"/>
    </source>
</evidence>
<name>A0A9D1Y7K7_9FIRM</name>
<dbReference type="AlphaFoldDB" id="A0A9D1Y7K7"/>
<feature type="signal peptide" evidence="2">
    <location>
        <begin position="1"/>
        <end position="26"/>
    </location>
</feature>
<dbReference type="Proteomes" id="UP000823868">
    <property type="component" value="Unassembled WGS sequence"/>
</dbReference>
<feature type="chain" id="PRO_5039116038" evidence="2">
    <location>
        <begin position="27"/>
        <end position="773"/>
    </location>
</feature>
<keyword evidence="2" id="KW-0732">Signal</keyword>
<dbReference type="PROSITE" id="PS51272">
    <property type="entry name" value="SLH"/>
    <property type="match status" value="2"/>
</dbReference>
<protein>
    <submittedName>
        <fullName evidence="4">S-layer homology domain-containing protein</fullName>
    </submittedName>
</protein>
<feature type="domain" description="SLH" evidence="3">
    <location>
        <begin position="164"/>
        <end position="227"/>
    </location>
</feature>
<gene>
    <name evidence="4" type="ORF">H9841_03460</name>
</gene>
<dbReference type="InterPro" id="IPR001119">
    <property type="entry name" value="SLH_dom"/>
</dbReference>
<organism evidence="4 5">
    <name type="scientific">Candidatus Flavonifractor merdigallinarum</name>
    <dbReference type="NCBI Taxonomy" id="2838589"/>
    <lineage>
        <taxon>Bacteria</taxon>
        <taxon>Bacillati</taxon>
        <taxon>Bacillota</taxon>
        <taxon>Clostridia</taxon>
        <taxon>Eubacteriales</taxon>
        <taxon>Oscillospiraceae</taxon>
        <taxon>Flavonifractor</taxon>
    </lineage>
</organism>
<sequence>MKGKRILATALALTTALTLLTGPVSAAAFTDLNGHWAQKDVEYLSALGLVKGYDDGSFKPDANMSAVEALLFCARVNTLNTNTKAAIVSKWASELKSIIGADMYSWAATDLSVCLETGIITPEELSALSRGGGLLNAIPREEVTRYLARAMQLAPVAEGLSSYTLNYTDKDSISQNMQPYVYLLSLYGILKGDEFNRFNPKDPLNRASMTSLLRRAMDFMAQQGIVVELPNYTSYDWVGGVITNVNVTSSGATQLTLETVFSGSKTVILSSNVTIYESNMRSDGTALKPGLYARANLNGSGLASEVRVGGELERFSGTVSALSDQKITVTSGGVSRTFPMDRFTQVKVGSKVGGVELLDLNAGYTGAVCSVDALGHLAAVELTGGTRQETGLLSSVEIGVLGSGRIQLSGMDGVKNRYDIPSDAVITVNGASGKLTTSQVGDYVTLRISNDGDERVTAVNVDTTQQYIQASIKGVTTSQSPSKITVTDLNTNRSATYTIAGGCDIRYEDETIGMSRLEKGWYATLKLTGSEVTEIHAYPGSTYERGTISSITYGIPTLLTITREDGTTASFELDLSAPPDIYRNGTRTTIDRLKNGDQVQLTVRYQKVSAIEAQAQSANASGTISSVTMDTQGTSITVALTGGGSATYLVREGVSVTQNGKAVAISSLKPGYQISMVVDGDQVLSIEVDKNAQSSNQLTGTVLYVNTSNREILLQTTDSSGVTNAITVNVSSAELRSAAGGALSIGNLAIGNQVLVFGAYDGLTFQATLLIRT</sequence>
<evidence type="ECO:0000256" key="1">
    <source>
        <dbReference type="ARBA" id="ARBA00022737"/>
    </source>
</evidence>